<feature type="region of interest" description="Disordered" evidence="7">
    <location>
        <begin position="130"/>
        <end position="152"/>
    </location>
</feature>
<evidence type="ECO:0000256" key="7">
    <source>
        <dbReference type="SAM" id="MobiDB-lite"/>
    </source>
</evidence>
<dbReference type="Pfam" id="PF02229">
    <property type="entry name" value="PC4"/>
    <property type="match status" value="1"/>
</dbReference>
<dbReference type="InterPro" id="IPR045125">
    <property type="entry name" value="Sub1/Tcp4-like"/>
</dbReference>
<proteinExistence type="inferred from homology"/>
<dbReference type="GO" id="GO:0005634">
    <property type="term" value="C:nucleus"/>
    <property type="evidence" value="ECO:0007669"/>
    <property type="project" value="UniProtKB-SubCell"/>
</dbReference>
<dbReference type="AlphaFoldDB" id="A0A2A9PMC1"/>
<dbReference type="OrthoDB" id="2505440at2759"/>
<evidence type="ECO:0000259" key="8">
    <source>
        <dbReference type="Pfam" id="PF02229"/>
    </source>
</evidence>
<keyword evidence="3" id="KW-0805">Transcription regulation</keyword>
<evidence type="ECO:0000256" key="4">
    <source>
        <dbReference type="ARBA" id="ARBA00023125"/>
    </source>
</evidence>
<evidence type="ECO:0000256" key="6">
    <source>
        <dbReference type="ARBA" id="ARBA00023242"/>
    </source>
</evidence>
<comment type="subcellular location">
    <subcellularLocation>
        <location evidence="1">Nucleus</location>
    </subcellularLocation>
</comment>
<evidence type="ECO:0000256" key="3">
    <source>
        <dbReference type="ARBA" id="ARBA00023015"/>
    </source>
</evidence>
<feature type="compositionally biased region" description="Basic residues" evidence="7">
    <location>
        <begin position="1"/>
        <end position="10"/>
    </location>
</feature>
<organism evidence="9 10">
    <name type="scientific">Ophiocordyceps unilateralis</name>
    <name type="common">Zombie-ant fungus</name>
    <name type="synonym">Torrubia unilateralis</name>
    <dbReference type="NCBI Taxonomy" id="268505"/>
    <lineage>
        <taxon>Eukaryota</taxon>
        <taxon>Fungi</taxon>
        <taxon>Dikarya</taxon>
        <taxon>Ascomycota</taxon>
        <taxon>Pezizomycotina</taxon>
        <taxon>Sordariomycetes</taxon>
        <taxon>Hypocreomycetidae</taxon>
        <taxon>Hypocreales</taxon>
        <taxon>Ophiocordycipitaceae</taxon>
        <taxon>Ophiocordyceps</taxon>
    </lineage>
</organism>
<gene>
    <name evidence="9" type="ORF">XA68_15370</name>
</gene>
<dbReference type="SUPFAM" id="SSF54447">
    <property type="entry name" value="ssDNA-binding transcriptional regulator domain"/>
    <property type="match status" value="1"/>
</dbReference>
<evidence type="ECO:0000313" key="10">
    <source>
        <dbReference type="Proteomes" id="UP000037136"/>
    </source>
</evidence>
<reference evidence="9 10" key="2">
    <citation type="journal article" date="2017" name="Sci. Rep.">
        <title>Ant-infecting Ophiocordyceps genomes reveal a high diversity of potential behavioral manipulation genes and a possible major role for enterotoxins.</title>
        <authorList>
            <person name="de Bekker C."/>
            <person name="Ohm R.A."/>
            <person name="Evans H.C."/>
            <person name="Brachmann A."/>
            <person name="Hughes D.P."/>
        </authorList>
    </citation>
    <scope>NUCLEOTIDE SEQUENCE [LARGE SCALE GENOMIC DNA]</scope>
    <source>
        <strain evidence="9 10">SC16a</strain>
    </source>
</reference>
<reference evidence="9 10" key="1">
    <citation type="journal article" date="2015" name="BMC Genomics">
        <title>Gene expression during zombie ant biting behavior reflects the complexity underlying fungal parasitic behavioral manipulation.</title>
        <authorList>
            <person name="de Bekker C."/>
            <person name="Ohm R.A."/>
            <person name="Loreto R.G."/>
            <person name="Sebastian A."/>
            <person name="Albert I."/>
            <person name="Merrow M."/>
            <person name="Brachmann A."/>
            <person name="Hughes D.P."/>
        </authorList>
    </citation>
    <scope>NUCLEOTIDE SEQUENCE [LARGE SCALE GENOMIC DNA]</scope>
    <source>
        <strain evidence="9 10">SC16a</strain>
    </source>
</reference>
<evidence type="ECO:0000256" key="1">
    <source>
        <dbReference type="ARBA" id="ARBA00004123"/>
    </source>
</evidence>
<dbReference type="GO" id="GO:0003713">
    <property type="term" value="F:transcription coactivator activity"/>
    <property type="evidence" value="ECO:0007669"/>
    <property type="project" value="InterPro"/>
</dbReference>
<evidence type="ECO:0000256" key="5">
    <source>
        <dbReference type="ARBA" id="ARBA00023163"/>
    </source>
</evidence>
<keyword evidence="4" id="KW-0238">DNA-binding</keyword>
<dbReference type="Proteomes" id="UP000037136">
    <property type="component" value="Unassembled WGS sequence"/>
</dbReference>
<dbReference type="GO" id="GO:0060261">
    <property type="term" value="P:positive regulation of transcription initiation by RNA polymerase II"/>
    <property type="evidence" value="ECO:0007669"/>
    <property type="project" value="InterPro"/>
</dbReference>
<dbReference type="GO" id="GO:0003677">
    <property type="term" value="F:DNA binding"/>
    <property type="evidence" value="ECO:0007669"/>
    <property type="project" value="UniProtKB-KW"/>
</dbReference>
<comment type="caution">
    <text evidence="9">The sequence shown here is derived from an EMBL/GenBank/DDBJ whole genome shotgun (WGS) entry which is preliminary data.</text>
</comment>
<dbReference type="InterPro" id="IPR009044">
    <property type="entry name" value="ssDNA-bd_transcriptional_reg"/>
</dbReference>
<dbReference type="InterPro" id="IPR003173">
    <property type="entry name" value="PC4_C"/>
</dbReference>
<keyword evidence="5" id="KW-0804">Transcription</keyword>
<name>A0A2A9PMC1_OPHUN</name>
<keyword evidence="10" id="KW-1185">Reference proteome</keyword>
<evidence type="ECO:0000313" key="9">
    <source>
        <dbReference type="EMBL" id="PFH62047.1"/>
    </source>
</evidence>
<accession>A0A2A9PMC1</accession>
<dbReference type="EMBL" id="LAZP02000044">
    <property type="protein sequence ID" value="PFH62047.1"/>
    <property type="molecule type" value="Genomic_DNA"/>
</dbReference>
<evidence type="ECO:0000256" key="2">
    <source>
        <dbReference type="ARBA" id="ARBA00009001"/>
    </source>
</evidence>
<sequence>MASHSKKRRSSAAQDDDDDETKLRNSPKVAKKSKHGAGPADGKDDDGNPFWELSNKRRVGVAKFKNACLVNIREYYEKDGKLLPGKKGISLSVEQYAALVKAVPAINAALNEMGHAISNVPQTGDMSVIKPTKAKAKPPKANIEATSDEDEG</sequence>
<feature type="region of interest" description="Disordered" evidence="7">
    <location>
        <begin position="1"/>
        <end position="51"/>
    </location>
</feature>
<dbReference type="STRING" id="268505.A0A2A9PMC1"/>
<dbReference type="PANTHER" id="PTHR13215">
    <property type="entry name" value="RNA POLYMERASE II TRANSCRIPTIONAL COACTIVATOR"/>
    <property type="match status" value="1"/>
</dbReference>
<keyword evidence="6" id="KW-0539">Nucleus</keyword>
<protein>
    <recommendedName>
        <fullName evidence="8">Transcriptional coactivator p15 (PC4) C-terminal domain-containing protein</fullName>
    </recommendedName>
</protein>
<feature type="domain" description="Transcriptional coactivator p15 (PC4) C-terminal" evidence="8">
    <location>
        <begin position="51"/>
        <end position="102"/>
    </location>
</feature>
<comment type="similarity">
    <text evidence="2">Belongs to the transcriptional coactivator PC4 family.</text>
</comment>
<dbReference type="Gene3D" id="2.30.31.10">
    <property type="entry name" value="Transcriptional Coactivator Pc4, Chain A"/>
    <property type="match status" value="1"/>
</dbReference>